<sequence>MREGRLARRQASLYGTGALRIGLLALPAQPVLMFHRRLITYLLTCGLCRCPCTADGSDTSDSRAGQGP</sequence>
<name>A0ABZ0LKI3_9ACTN</name>
<keyword evidence="2" id="KW-1185">Reference proteome</keyword>
<accession>A0ABZ0LKI3</accession>
<protein>
    <submittedName>
        <fullName evidence="1">Uncharacterized protein</fullName>
    </submittedName>
</protein>
<dbReference type="RefSeq" id="WP_318100005.1">
    <property type="nucleotide sequence ID" value="NZ_CP137573.1"/>
</dbReference>
<reference evidence="1 2" key="1">
    <citation type="submission" date="2023-10" db="EMBL/GenBank/DDBJ databases">
        <title>The genome sequence of Streptomyces sp. HUAS YS2.</title>
        <authorList>
            <person name="Mo P."/>
        </authorList>
    </citation>
    <scope>NUCLEOTIDE SEQUENCE [LARGE SCALE GENOMIC DNA]</scope>
    <source>
        <strain evidence="1 2">HUAS YS2</strain>
    </source>
</reference>
<evidence type="ECO:0000313" key="1">
    <source>
        <dbReference type="EMBL" id="WOX19927.1"/>
    </source>
</evidence>
<dbReference type="EMBL" id="CP137573">
    <property type="protein sequence ID" value="WOX19927.1"/>
    <property type="molecule type" value="Genomic_DNA"/>
</dbReference>
<dbReference type="Proteomes" id="UP001301731">
    <property type="component" value="Chromosome"/>
</dbReference>
<evidence type="ECO:0000313" key="2">
    <source>
        <dbReference type="Proteomes" id="UP001301731"/>
    </source>
</evidence>
<organism evidence="1 2">
    <name type="scientific">Streptomyces solicathayae</name>
    <dbReference type="NCBI Taxonomy" id="3081768"/>
    <lineage>
        <taxon>Bacteria</taxon>
        <taxon>Bacillati</taxon>
        <taxon>Actinomycetota</taxon>
        <taxon>Actinomycetes</taxon>
        <taxon>Kitasatosporales</taxon>
        <taxon>Streptomycetaceae</taxon>
        <taxon>Streptomyces</taxon>
    </lineage>
</organism>
<proteinExistence type="predicted"/>
<gene>
    <name evidence="1" type="ORF">R2D22_00305</name>
</gene>